<evidence type="ECO:0000313" key="2">
    <source>
        <dbReference type="EMBL" id="TDD73664.1"/>
    </source>
</evidence>
<proteinExistence type="predicted"/>
<name>A0A4R5ARE9_9ACTN</name>
<keyword evidence="3" id="KW-1185">Reference proteome</keyword>
<organism evidence="2 3">
    <name type="scientific">Actinomadura rubrisoli</name>
    <dbReference type="NCBI Taxonomy" id="2530368"/>
    <lineage>
        <taxon>Bacteria</taxon>
        <taxon>Bacillati</taxon>
        <taxon>Actinomycetota</taxon>
        <taxon>Actinomycetes</taxon>
        <taxon>Streptosporangiales</taxon>
        <taxon>Thermomonosporaceae</taxon>
        <taxon>Actinomadura</taxon>
    </lineage>
</organism>
<dbReference type="InterPro" id="IPR005025">
    <property type="entry name" value="FMN_Rdtase-like_dom"/>
</dbReference>
<dbReference type="Gene3D" id="3.40.50.360">
    <property type="match status" value="1"/>
</dbReference>
<dbReference type="Proteomes" id="UP000294513">
    <property type="component" value="Unassembled WGS sequence"/>
</dbReference>
<evidence type="ECO:0000313" key="3">
    <source>
        <dbReference type="Proteomes" id="UP000294513"/>
    </source>
</evidence>
<reference evidence="2 3" key="1">
    <citation type="submission" date="2019-03" db="EMBL/GenBank/DDBJ databases">
        <title>Draft genome sequences of novel Actinobacteria.</title>
        <authorList>
            <person name="Sahin N."/>
            <person name="Ay H."/>
            <person name="Saygin H."/>
        </authorList>
    </citation>
    <scope>NUCLEOTIDE SEQUENCE [LARGE SCALE GENOMIC DNA]</scope>
    <source>
        <strain evidence="2 3">H3C3</strain>
    </source>
</reference>
<dbReference type="InterPro" id="IPR029039">
    <property type="entry name" value="Flavoprotein-like_sf"/>
</dbReference>
<dbReference type="GO" id="GO:0016491">
    <property type="term" value="F:oxidoreductase activity"/>
    <property type="evidence" value="ECO:0007669"/>
    <property type="project" value="InterPro"/>
</dbReference>
<sequence length="197" mass="21580">MALNLVVIIGSVREGRYGPRIADWFTGHARRHGAFDVDLIDPAGVDLPAALPADPQDLLATDRRPPALAALARTLRDADAFVVVTPEYNHSYPAPLKHLIDWHCTEWQAKPVGFVSYGGMGGGLRAVEHLRQVFIELHAAPVRDLISFDGHWTRFGADGTLTDPEGPDTAAKTLLDQLDWWATALHDARCTTPYTPS</sequence>
<dbReference type="InterPro" id="IPR050712">
    <property type="entry name" value="NAD(P)H-dep_reductase"/>
</dbReference>
<dbReference type="EMBL" id="SMKU01000251">
    <property type="protein sequence ID" value="TDD73664.1"/>
    <property type="molecule type" value="Genomic_DNA"/>
</dbReference>
<dbReference type="PANTHER" id="PTHR30543:SF21">
    <property type="entry name" value="NAD(P)H-DEPENDENT FMN REDUCTASE LOT6"/>
    <property type="match status" value="1"/>
</dbReference>
<accession>A0A4R5ARE9</accession>
<dbReference type="RefSeq" id="WP_131900488.1">
    <property type="nucleotide sequence ID" value="NZ_SMKU01000251.1"/>
</dbReference>
<evidence type="ECO:0000259" key="1">
    <source>
        <dbReference type="Pfam" id="PF03358"/>
    </source>
</evidence>
<dbReference type="GO" id="GO:0005829">
    <property type="term" value="C:cytosol"/>
    <property type="evidence" value="ECO:0007669"/>
    <property type="project" value="TreeGrafter"/>
</dbReference>
<gene>
    <name evidence="2" type="ORF">E1298_33555</name>
</gene>
<comment type="caution">
    <text evidence="2">The sequence shown here is derived from an EMBL/GenBank/DDBJ whole genome shotgun (WGS) entry which is preliminary data.</text>
</comment>
<dbReference type="GO" id="GO:0010181">
    <property type="term" value="F:FMN binding"/>
    <property type="evidence" value="ECO:0007669"/>
    <property type="project" value="TreeGrafter"/>
</dbReference>
<dbReference type="OrthoDB" id="9812295at2"/>
<dbReference type="PANTHER" id="PTHR30543">
    <property type="entry name" value="CHROMATE REDUCTASE"/>
    <property type="match status" value="1"/>
</dbReference>
<feature type="domain" description="NADPH-dependent FMN reductase-like" evidence="1">
    <location>
        <begin position="4"/>
        <end position="149"/>
    </location>
</feature>
<dbReference type="Pfam" id="PF03358">
    <property type="entry name" value="FMN_red"/>
    <property type="match status" value="1"/>
</dbReference>
<dbReference type="AlphaFoldDB" id="A0A4R5ARE9"/>
<protein>
    <submittedName>
        <fullName evidence="2">NADPH-dependent oxidoreductase</fullName>
    </submittedName>
</protein>
<dbReference type="SUPFAM" id="SSF52218">
    <property type="entry name" value="Flavoproteins"/>
    <property type="match status" value="1"/>
</dbReference>